<evidence type="ECO:0000256" key="6">
    <source>
        <dbReference type="ARBA" id="ARBA00023146"/>
    </source>
</evidence>
<keyword evidence="6 8" id="KW-0030">Aminoacyl-tRNA synthetase</keyword>
<dbReference type="GO" id="GO:0005524">
    <property type="term" value="F:ATP binding"/>
    <property type="evidence" value="ECO:0007669"/>
    <property type="project" value="UniProtKB-KW"/>
</dbReference>
<evidence type="ECO:0000256" key="4">
    <source>
        <dbReference type="ARBA" id="ARBA00022840"/>
    </source>
</evidence>
<evidence type="ECO:0000256" key="5">
    <source>
        <dbReference type="ARBA" id="ARBA00022917"/>
    </source>
</evidence>
<keyword evidence="5" id="KW-0648">Protein biosynthesis</keyword>
<dbReference type="GO" id="GO:0002161">
    <property type="term" value="F:aminoacyl-tRNA deacylase activity"/>
    <property type="evidence" value="ECO:0007669"/>
    <property type="project" value="InterPro"/>
</dbReference>
<evidence type="ECO:0000256" key="3">
    <source>
        <dbReference type="ARBA" id="ARBA00022741"/>
    </source>
</evidence>
<keyword evidence="3" id="KW-0547">Nucleotide-binding</keyword>
<dbReference type="PANTHER" id="PTHR45794:SF1">
    <property type="entry name" value="LEUCINE--TRNA LIGASE, CYTOPLASMIC"/>
    <property type="match status" value="1"/>
</dbReference>
<feature type="non-terminal residue" evidence="8">
    <location>
        <position position="314"/>
    </location>
</feature>
<dbReference type="GO" id="GO:0004823">
    <property type="term" value="F:leucine-tRNA ligase activity"/>
    <property type="evidence" value="ECO:0007669"/>
    <property type="project" value="InterPro"/>
</dbReference>
<reference evidence="8" key="2">
    <citation type="journal article" date="2014" name="ISME J.">
        <title>Microbial stratification in low pH oxic and suboxic macroscopic growths along an acid mine drainage.</title>
        <authorList>
            <person name="Mendez-Garcia C."/>
            <person name="Mesa V."/>
            <person name="Sprenger R.R."/>
            <person name="Richter M."/>
            <person name="Diez M.S."/>
            <person name="Solano J."/>
            <person name="Bargiela R."/>
            <person name="Golyshina O.V."/>
            <person name="Manteca A."/>
            <person name="Ramos J.L."/>
            <person name="Gallego J.R."/>
            <person name="Llorente I."/>
            <person name="Martins Dos Santos V.A."/>
            <person name="Jensen O.N."/>
            <person name="Pelaez A.I."/>
            <person name="Sanchez J."/>
            <person name="Ferrer M."/>
        </authorList>
    </citation>
    <scope>NUCLEOTIDE SEQUENCE</scope>
</reference>
<dbReference type="EMBL" id="AUZY01010726">
    <property type="protein sequence ID" value="EQD37502.1"/>
    <property type="molecule type" value="Genomic_DNA"/>
</dbReference>
<organism evidence="8">
    <name type="scientific">mine drainage metagenome</name>
    <dbReference type="NCBI Taxonomy" id="410659"/>
    <lineage>
        <taxon>unclassified sequences</taxon>
        <taxon>metagenomes</taxon>
        <taxon>ecological metagenomes</taxon>
    </lineage>
</organism>
<feature type="region of interest" description="Disordered" evidence="7">
    <location>
        <begin position="1"/>
        <end position="22"/>
    </location>
</feature>
<feature type="non-terminal residue" evidence="8">
    <location>
        <position position="1"/>
    </location>
</feature>
<dbReference type="PANTHER" id="PTHR45794">
    <property type="entry name" value="LEUCYL-TRNA SYNTHETASE"/>
    <property type="match status" value="1"/>
</dbReference>
<keyword evidence="2" id="KW-0436">Ligase</keyword>
<keyword evidence="4" id="KW-0067">ATP-binding</keyword>
<dbReference type="AlphaFoldDB" id="T0YZY2"/>
<comment type="similarity">
    <text evidence="1">Belongs to the class-I aminoacyl-tRNA synthetase family.</text>
</comment>
<dbReference type="Gene3D" id="3.90.740.10">
    <property type="entry name" value="Valyl/Leucyl/Isoleucyl-tRNA synthetase, editing domain"/>
    <property type="match status" value="1"/>
</dbReference>
<gene>
    <name evidence="8" type="ORF">B1B_16136</name>
</gene>
<protein>
    <submittedName>
        <fullName evidence="8">Leucyl-tRNA synthetase</fullName>
    </submittedName>
</protein>
<dbReference type="InterPro" id="IPR014729">
    <property type="entry name" value="Rossmann-like_a/b/a_fold"/>
</dbReference>
<proteinExistence type="inferred from homology"/>
<dbReference type="InterPro" id="IPR009008">
    <property type="entry name" value="Val/Leu/Ile-tRNA-synth_edit"/>
</dbReference>
<dbReference type="GO" id="GO:0006429">
    <property type="term" value="P:leucyl-tRNA aminoacylation"/>
    <property type="evidence" value="ECO:0007669"/>
    <property type="project" value="InterPro"/>
</dbReference>
<evidence type="ECO:0000256" key="7">
    <source>
        <dbReference type="SAM" id="MobiDB-lite"/>
    </source>
</evidence>
<dbReference type="InterPro" id="IPR004493">
    <property type="entry name" value="Leu-tRNA-synth_Ia_arc/euk"/>
</dbReference>
<accession>T0YZY2</accession>
<sequence>DPEPLSASEAALAQGSGTPAERALAAVGDPGLDDRASLDRATERLYRLELVHGRMTVPGWEGRSVREARETIAAQMRAPGLGFELQEFSRRVICRNDHRVVIRRVPDQWFLHYADPAWKAETHRRVDALVTDPPDYRAELHAIVDWFADRPCTRRGRWLGTPFPFEPGWVIEPIADSTFYMAYFVVRRFVRDGRLRTEDLTPAFFDRVFRGIGPGEPRVSAALQQEIHEEFRYWYPLDLNIGGKEHKRVHFPVFLYTHARLVDEALQPRGIFVHGWITGSSGLKLSKKETSAKGGRIPPIDDGLDRWGADALRL</sequence>
<dbReference type="SUPFAM" id="SSF52374">
    <property type="entry name" value="Nucleotidylyl transferase"/>
    <property type="match status" value="1"/>
</dbReference>
<dbReference type="Gene3D" id="3.40.50.620">
    <property type="entry name" value="HUPs"/>
    <property type="match status" value="1"/>
</dbReference>
<evidence type="ECO:0000256" key="2">
    <source>
        <dbReference type="ARBA" id="ARBA00022598"/>
    </source>
</evidence>
<evidence type="ECO:0000256" key="1">
    <source>
        <dbReference type="ARBA" id="ARBA00005594"/>
    </source>
</evidence>
<reference evidence="8" key="1">
    <citation type="submission" date="2013-08" db="EMBL/GenBank/DDBJ databases">
        <authorList>
            <person name="Mendez C."/>
            <person name="Richter M."/>
            <person name="Ferrer M."/>
            <person name="Sanchez J."/>
        </authorList>
    </citation>
    <scope>NUCLEOTIDE SEQUENCE</scope>
</reference>
<evidence type="ECO:0000313" key="8">
    <source>
        <dbReference type="EMBL" id="EQD37502.1"/>
    </source>
</evidence>
<comment type="caution">
    <text evidence="8">The sequence shown here is derived from an EMBL/GenBank/DDBJ whole genome shotgun (WGS) entry which is preliminary data.</text>
</comment>
<name>T0YZY2_9ZZZZ</name>